<keyword evidence="8 12" id="KW-1133">Transmembrane helix</keyword>
<evidence type="ECO:0000313" key="14">
    <source>
        <dbReference type="EMBL" id="ROP81292.1"/>
    </source>
</evidence>
<protein>
    <recommendedName>
        <fullName evidence="11">sn-glycerol-3-phosphate transport system permease protein UgpA</fullName>
    </recommendedName>
</protein>
<evidence type="ECO:0000256" key="6">
    <source>
        <dbReference type="ARBA" id="ARBA00022519"/>
    </source>
</evidence>
<evidence type="ECO:0000256" key="11">
    <source>
        <dbReference type="ARBA" id="ARBA00040780"/>
    </source>
</evidence>
<dbReference type="SUPFAM" id="SSF161098">
    <property type="entry name" value="MetI-like"/>
    <property type="match status" value="1"/>
</dbReference>
<dbReference type="AlphaFoldDB" id="A0A3N1KPR4"/>
<organism evidence="14 15">
    <name type="scientific">Stella humosa</name>
    <dbReference type="NCBI Taxonomy" id="94"/>
    <lineage>
        <taxon>Bacteria</taxon>
        <taxon>Pseudomonadati</taxon>
        <taxon>Pseudomonadota</taxon>
        <taxon>Alphaproteobacteria</taxon>
        <taxon>Rhodospirillales</taxon>
        <taxon>Stellaceae</taxon>
        <taxon>Stella</taxon>
    </lineage>
</organism>
<gene>
    <name evidence="14" type="ORF">EDC65_5148</name>
</gene>
<comment type="subcellular location">
    <subcellularLocation>
        <location evidence="1">Cell inner membrane</location>
        <topology evidence="1">Multi-pass membrane protein</topology>
    </subcellularLocation>
    <subcellularLocation>
        <location evidence="12">Cell membrane</location>
        <topology evidence="12">Multi-pass membrane protein</topology>
    </subcellularLocation>
</comment>
<evidence type="ECO:0000256" key="2">
    <source>
        <dbReference type="ARBA" id="ARBA00009306"/>
    </source>
</evidence>
<feature type="transmembrane region" description="Helical" evidence="12">
    <location>
        <begin position="157"/>
        <end position="184"/>
    </location>
</feature>
<dbReference type="InterPro" id="IPR000515">
    <property type="entry name" value="MetI-like"/>
</dbReference>
<comment type="subunit">
    <text evidence="3">The complex is composed of two ATP-binding proteins (UgpC), two transmembrane proteins (UgpA and UgpE) and a solute-binding protein (UgpB).</text>
</comment>
<feature type="transmembrane region" description="Helical" evidence="12">
    <location>
        <begin position="267"/>
        <end position="288"/>
    </location>
</feature>
<proteinExistence type="inferred from homology"/>
<feature type="transmembrane region" description="Helical" evidence="12">
    <location>
        <begin position="110"/>
        <end position="137"/>
    </location>
</feature>
<name>A0A3N1KPR4_9PROT</name>
<evidence type="ECO:0000256" key="5">
    <source>
        <dbReference type="ARBA" id="ARBA00022475"/>
    </source>
</evidence>
<evidence type="ECO:0000256" key="4">
    <source>
        <dbReference type="ARBA" id="ARBA00022448"/>
    </source>
</evidence>
<evidence type="ECO:0000256" key="9">
    <source>
        <dbReference type="ARBA" id="ARBA00023136"/>
    </source>
</evidence>
<dbReference type="PROSITE" id="PS50928">
    <property type="entry name" value="ABC_TM1"/>
    <property type="match status" value="1"/>
</dbReference>
<sequence length="295" mass="32432">MIGKKVIFRSRGLPLLLLAPQLLVILVFFFWPAGQAVYQAFHLADPFGQHFEYVGLDNFRRLFNSPEYYASLWATTVFSAGVAIVSLGSGLLLAAFVDHVRRGRAVYKSLIIWPYAVAPVLAGVLWLFLFHPIYGVVAFALARIGIGWNPLLNSNQAMALVVMAAAWKQVSYNFVFFLAGLQAIPRSVLEAAAIDGAGPLYRFRTIVLPLLTPTTFFLLVINLVYAFFDTFGIIHAVTHGGPGGATNILVYKVFADGFIGQDLGSSAAQSIVLMVIVVSLTVLQFRFLERKVHYG</sequence>
<feature type="domain" description="ABC transmembrane type-1" evidence="13">
    <location>
        <begin position="72"/>
        <end position="284"/>
    </location>
</feature>
<feature type="transmembrane region" description="Helical" evidence="12">
    <location>
        <begin position="72"/>
        <end position="98"/>
    </location>
</feature>
<comment type="function">
    <text evidence="10">Part of the ABC transporter complex UgpBAEC involved in sn-glycerol-3-phosphate (G3P) import. Probably responsible for the translocation of the substrate across the membrane.</text>
</comment>
<feature type="transmembrane region" description="Helical" evidence="12">
    <location>
        <begin position="205"/>
        <end position="228"/>
    </location>
</feature>
<dbReference type="CDD" id="cd06261">
    <property type="entry name" value="TM_PBP2"/>
    <property type="match status" value="1"/>
</dbReference>
<dbReference type="PANTHER" id="PTHR43227:SF9">
    <property type="entry name" value="SN-GLYCEROL-3-PHOSPHATE TRANSPORT SYSTEM PERMEASE PROTEIN UGPA"/>
    <property type="match status" value="1"/>
</dbReference>
<dbReference type="Pfam" id="PF00528">
    <property type="entry name" value="BPD_transp_1"/>
    <property type="match status" value="1"/>
</dbReference>
<keyword evidence="7 12" id="KW-0812">Transmembrane</keyword>
<dbReference type="NCBIfam" id="NF007852">
    <property type="entry name" value="PRK10561.1"/>
    <property type="match status" value="1"/>
</dbReference>
<dbReference type="InterPro" id="IPR035906">
    <property type="entry name" value="MetI-like_sf"/>
</dbReference>
<dbReference type="EMBL" id="RJKX01000018">
    <property type="protein sequence ID" value="ROP81292.1"/>
    <property type="molecule type" value="Genomic_DNA"/>
</dbReference>
<accession>A0A3N1KPR4</accession>
<feature type="transmembrane region" description="Helical" evidence="12">
    <location>
        <begin position="12"/>
        <end position="31"/>
    </location>
</feature>
<evidence type="ECO:0000256" key="10">
    <source>
        <dbReference type="ARBA" id="ARBA00037054"/>
    </source>
</evidence>
<dbReference type="GO" id="GO:0055085">
    <property type="term" value="P:transmembrane transport"/>
    <property type="evidence" value="ECO:0007669"/>
    <property type="project" value="InterPro"/>
</dbReference>
<keyword evidence="15" id="KW-1185">Reference proteome</keyword>
<evidence type="ECO:0000256" key="8">
    <source>
        <dbReference type="ARBA" id="ARBA00022989"/>
    </source>
</evidence>
<keyword evidence="5" id="KW-1003">Cell membrane</keyword>
<keyword evidence="9 12" id="KW-0472">Membrane</keyword>
<reference evidence="14 15" key="1">
    <citation type="submission" date="2018-11" db="EMBL/GenBank/DDBJ databases">
        <title>Genomic Encyclopedia of Type Strains, Phase IV (KMG-IV): sequencing the most valuable type-strain genomes for metagenomic binning, comparative biology and taxonomic classification.</title>
        <authorList>
            <person name="Goeker M."/>
        </authorList>
    </citation>
    <scope>NUCLEOTIDE SEQUENCE [LARGE SCALE GENOMIC DNA]</scope>
    <source>
        <strain evidence="14 15">DSM 5900</strain>
    </source>
</reference>
<keyword evidence="4 12" id="KW-0813">Transport</keyword>
<dbReference type="Gene3D" id="1.10.3720.10">
    <property type="entry name" value="MetI-like"/>
    <property type="match status" value="1"/>
</dbReference>
<evidence type="ECO:0000256" key="12">
    <source>
        <dbReference type="RuleBase" id="RU363032"/>
    </source>
</evidence>
<evidence type="ECO:0000256" key="7">
    <source>
        <dbReference type="ARBA" id="ARBA00022692"/>
    </source>
</evidence>
<evidence type="ECO:0000256" key="3">
    <source>
        <dbReference type="ARBA" id="ARBA00011557"/>
    </source>
</evidence>
<evidence type="ECO:0000256" key="1">
    <source>
        <dbReference type="ARBA" id="ARBA00004429"/>
    </source>
</evidence>
<comment type="similarity">
    <text evidence="2 12">Belongs to the binding-protein-dependent transport system permease family.</text>
</comment>
<dbReference type="RefSeq" id="WP_338069562.1">
    <property type="nucleotide sequence ID" value="NZ_AP019700.1"/>
</dbReference>
<comment type="caution">
    <text evidence="14">The sequence shown here is derived from an EMBL/GenBank/DDBJ whole genome shotgun (WGS) entry which is preliminary data.</text>
</comment>
<dbReference type="PANTHER" id="PTHR43227">
    <property type="entry name" value="BLL4140 PROTEIN"/>
    <property type="match status" value="1"/>
</dbReference>
<evidence type="ECO:0000259" key="13">
    <source>
        <dbReference type="PROSITE" id="PS50928"/>
    </source>
</evidence>
<evidence type="ECO:0000313" key="15">
    <source>
        <dbReference type="Proteomes" id="UP000278222"/>
    </source>
</evidence>
<dbReference type="GO" id="GO:0005886">
    <property type="term" value="C:plasma membrane"/>
    <property type="evidence" value="ECO:0007669"/>
    <property type="project" value="UniProtKB-SubCell"/>
</dbReference>
<dbReference type="Proteomes" id="UP000278222">
    <property type="component" value="Unassembled WGS sequence"/>
</dbReference>
<keyword evidence="6" id="KW-0997">Cell inner membrane</keyword>
<dbReference type="InterPro" id="IPR050809">
    <property type="entry name" value="UgpAE/MalFG_permease"/>
</dbReference>